<feature type="domain" description="Apple" evidence="24">
    <location>
        <begin position="911"/>
        <end position="993"/>
    </location>
</feature>
<keyword evidence="26" id="KW-1185">Reference proteome</keyword>
<dbReference type="EC" id="2.7.11.1" evidence="2"/>
<keyword evidence="8 19" id="KW-0547">Nucleotide-binding</keyword>
<comment type="catalytic activity">
    <reaction evidence="17">
        <text>L-seryl-[protein] + ATP = O-phospho-L-seryl-[protein] + ADP + H(+)</text>
        <dbReference type="Rhea" id="RHEA:17989"/>
        <dbReference type="Rhea" id="RHEA-COMP:9863"/>
        <dbReference type="Rhea" id="RHEA-COMP:11604"/>
        <dbReference type="ChEBI" id="CHEBI:15378"/>
        <dbReference type="ChEBI" id="CHEBI:29999"/>
        <dbReference type="ChEBI" id="CHEBI:30616"/>
        <dbReference type="ChEBI" id="CHEBI:83421"/>
        <dbReference type="ChEBI" id="CHEBI:456216"/>
        <dbReference type="EC" id="2.7.11.1"/>
    </reaction>
</comment>
<feature type="domain" description="EGF-like" evidence="22">
    <location>
        <begin position="859"/>
        <end position="897"/>
    </location>
</feature>
<dbReference type="InterPro" id="IPR001480">
    <property type="entry name" value="Bulb-type_lectin_dom"/>
</dbReference>
<dbReference type="Pfam" id="PF01453">
    <property type="entry name" value="B_lectin"/>
    <property type="match status" value="2"/>
</dbReference>
<dbReference type="FunFam" id="2.90.10.10:FF:000017">
    <property type="entry name" value="Putative receptor protein kinase ZmPK1"/>
    <property type="match status" value="1"/>
</dbReference>
<dbReference type="InterPro" id="IPR000858">
    <property type="entry name" value="S_locus_glycoprot_dom"/>
</dbReference>
<accession>A0AAQ3NEH9</accession>
<evidence type="ECO:0000256" key="6">
    <source>
        <dbReference type="ARBA" id="ARBA00022692"/>
    </source>
</evidence>
<evidence type="ECO:0000256" key="18">
    <source>
        <dbReference type="PROSITE-ProRule" id="PRU00076"/>
    </source>
</evidence>
<evidence type="ECO:0000259" key="24">
    <source>
        <dbReference type="PROSITE" id="PS50948"/>
    </source>
</evidence>
<dbReference type="SUPFAM" id="SSF51110">
    <property type="entry name" value="alpha-D-mannose-specific plant lectins"/>
    <property type="match status" value="2"/>
</dbReference>
<keyword evidence="5" id="KW-0808">Transferase</keyword>
<keyword evidence="10 19" id="KW-0067">ATP-binding</keyword>
<comment type="caution">
    <text evidence="18">Lacks conserved residue(s) required for the propagation of feature annotation.</text>
</comment>
<dbReference type="InterPro" id="IPR003609">
    <property type="entry name" value="Pan_app"/>
</dbReference>
<feature type="signal peptide" evidence="21">
    <location>
        <begin position="1"/>
        <end position="21"/>
    </location>
</feature>
<dbReference type="Proteomes" id="UP001374535">
    <property type="component" value="Chromosome 6"/>
</dbReference>
<dbReference type="FunFam" id="3.30.200.20:FF:000059">
    <property type="entry name" value="S-receptor-like serine/threonine-protein kinase"/>
    <property type="match status" value="1"/>
</dbReference>
<evidence type="ECO:0000256" key="15">
    <source>
        <dbReference type="ARBA" id="ARBA00023180"/>
    </source>
</evidence>
<keyword evidence="9" id="KW-0418">Kinase</keyword>
<evidence type="ECO:0000256" key="5">
    <source>
        <dbReference type="ARBA" id="ARBA00022679"/>
    </source>
</evidence>
<keyword evidence="13" id="KW-1015">Disulfide bond</keyword>
<evidence type="ECO:0000256" key="2">
    <source>
        <dbReference type="ARBA" id="ARBA00012513"/>
    </source>
</evidence>
<feature type="domain" description="Bulb-type lectin" evidence="23">
    <location>
        <begin position="25"/>
        <end position="148"/>
    </location>
</feature>
<evidence type="ECO:0000256" key="17">
    <source>
        <dbReference type="ARBA" id="ARBA00048679"/>
    </source>
</evidence>
<dbReference type="InterPro" id="IPR011009">
    <property type="entry name" value="Kinase-like_dom_sf"/>
</dbReference>
<dbReference type="Pfam" id="PF00954">
    <property type="entry name" value="S_locus_glycop"/>
    <property type="match status" value="2"/>
</dbReference>
<keyword evidence="6 20" id="KW-0812">Transmembrane</keyword>
<keyword evidence="14" id="KW-0675">Receptor</keyword>
<feature type="transmembrane region" description="Helical" evidence="20">
    <location>
        <begin position="1028"/>
        <end position="1051"/>
    </location>
</feature>
<dbReference type="SMART" id="SM00473">
    <property type="entry name" value="PAN_AP"/>
    <property type="match status" value="2"/>
</dbReference>
<feature type="domain" description="Bulb-type lectin" evidence="23">
    <location>
        <begin position="594"/>
        <end position="726"/>
    </location>
</feature>
<dbReference type="SUPFAM" id="SSF56112">
    <property type="entry name" value="Protein kinase-like (PK-like)"/>
    <property type="match status" value="2"/>
</dbReference>
<evidence type="ECO:0000256" key="4">
    <source>
        <dbReference type="ARBA" id="ARBA00022536"/>
    </source>
</evidence>
<dbReference type="Gene3D" id="3.30.200.20">
    <property type="entry name" value="Phosphorylase Kinase, domain 1"/>
    <property type="match status" value="2"/>
</dbReference>
<protein>
    <recommendedName>
        <fullName evidence="2">non-specific serine/threonine protein kinase</fullName>
        <ecNumber evidence="2">2.7.11.1</ecNumber>
    </recommendedName>
</protein>
<name>A0AAQ3NEH9_VIGMU</name>
<dbReference type="FunFam" id="2.90.10.10:FF:000015">
    <property type="entry name" value="Serine/threonine-protein kinase"/>
    <property type="match status" value="1"/>
</dbReference>
<keyword evidence="12 20" id="KW-0472">Membrane</keyword>
<evidence type="ECO:0000313" key="25">
    <source>
        <dbReference type="EMBL" id="WVZ07402.1"/>
    </source>
</evidence>
<dbReference type="GO" id="GO:0048544">
    <property type="term" value="P:recognition of pollen"/>
    <property type="evidence" value="ECO:0007669"/>
    <property type="project" value="InterPro"/>
</dbReference>
<evidence type="ECO:0000256" key="16">
    <source>
        <dbReference type="ARBA" id="ARBA00047899"/>
    </source>
</evidence>
<dbReference type="SMART" id="SM00108">
    <property type="entry name" value="B_lectin"/>
    <property type="match status" value="2"/>
</dbReference>
<dbReference type="PANTHER" id="PTHR47974:SF3">
    <property type="entry name" value="RECEPTOR-LIKE SERINE_THREONINE-PROTEIN KINASE"/>
    <property type="match status" value="1"/>
</dbReference>
<dbReference type="PROSITE" id="PS50948">
    <property type="entry name" value="PAN"/>
    <property type="match status" value="2"/>
</dbReference>
<comment type="subcellular location">
    <subcellularLocation>
        <location evidence="1">Membrane</location>
        <topology evidence="1">Single-pass type I membrane protein</topology>
    </subcellularLocation>
</comment>
<feature type="domain" description="EGF-like" evidence="22">
    <location>
        <begin position="278"/>
        <end position="316"/>
    </location>
</feature>
<feature type="binding site" evidence="19">
    <location>
        <position position="1114"/>
    </location>
    <ligand>
        <name>ATP</name>
        <dbReference type="ChEBI" id="CHEBI:30616"/>
    </ligand>
</feature>
<evidence type="ECO:0000256" key="1">
    <source>
        <dbReference type="ARBA" id="ARBA00004479"/>
    </source>
</evidence>
<feature type="transmembrane region" description="Helical" evidence="20">
    <location>
        <begin position="448"/>
        <end position="471"/>
    </location>
</feature>
<dbReference type="GO" id="GO:0005524">
    <property type="term" value="F:ATP binding"/>
    <property type="evidence" value="ECO:0007669"/>
    <property type="project" value="UniProtKB-UniRule"/>
</dbReference>
<dbReference type="PROSITE" id="PS50026">
    <property type="entry name" value="EGF_3"/>
    <property type="match status" value="2"/>
</dbReference>
<dbReference type="Gene3D" id="3.50.4.10">
    <property type="entry name" value="Hepatocyte Growth Factor"/>
    <property type="match status" value="1"/>
</dbReference>
<dbReference type="GO" id="GO:0004674">
    <property type="term" value="F:protein serine/threonine kinase activity"/>
    <property type="evidence" value="ECO:0007669"/>
    <property type="project" value="UniProtKB-KW"/>
</dbReference>
<dbReference type="InterPro" id="IPR000742">
    <property type="entry name" value="EGF"/>
</dbReference>
<keyword evidence="15" id="KW-0325">Glycoprotein</keyword>
<proteinExistence type="predicted"/>
<feature type="chain" id="PRO_5042842038" description="non-specific serine/threonine protein kinase" evidence="21">
    <location>
        <begin position="22"/>
        <end position="1192"/>
    </location>
</feature>
<dbReference type="CDD" id="cd00028">
    <property type="entry name" value="B_lectin"/>
    <property type="match status" value="2"/>
</dbReference>
<evidence type="ECO:0000256" key="14">
    <source>
        <dbReference type="ARBA" id="ARBA00023170"/>
    </source>
</evidence>
<organism evidence="25 26">
    <name type="scientific">Vigna mungo</name>
    <name type="common">Black gram</name>
    <name type="synonym">Phaseolus mungo</name>
    <dbReference type="NCBI Taxonomy" id="3915"/>
    <lineage>
        <taxon>Eukaryota</taxon>
        <taxon>Viridiplantae</taxon>
        <taxon>Streptophyta</taxon>
        <taxon>Embryophyta</taxon>
        <taxon>Tracheophyta</taxon>
        <taxon>Spermatophyta</taxon>
        <taxon>Magnoliopsida</taxon>
        <taxon>eudicotyledons</taxon>
        <taxon>Gunneridae</taxon>
        <taxon>Pentapetalae</taxon>
        <taxon>rosids</taxon>
        <taxon>fabids</taxon>
        <taxon>Fabales</taxon>
        <taxon>Fabaceae</taxon>
        <taxon>Papilionoideae</taxon>
        <taxon>50 kb inversion clade</taxon>
        <taxon>NPAAA clade</taxon>
        <taxon>indigoferoid/millettioid clade</taxon>
        <taxon>Phaseoleae</taxon>
        <taxon>Vigna</taxon>
    </lineage>
</organism>
<evidence type="ECO:0000256" key="8">
    <source>
        <dbReference type="ARBA" id="ARBA00022741"/>
    </source>
</evidence>
<evidence type="ECO:0000256" key="7">
    <source>
        <dbReference type="ARBA" id="ARBA00022729"/>
    </source>
</evidence>
<evidence type="ECO:0000256" key="11">
    <source>
        <dbReference type="ARBA" id="ARBA00022989"/>
    </source>
</evidence>
<reference evidence="25 26" key="1">
    <citation type="journal article" date="2023" name="Life. Sci Alliance">
        <title>Evolutionary insights into 3D genome organization and epigenetic landscape of Vigna mungo.</title>
        <authorList>
            <person name="Junaid A."/>
            <person name="Singh B."/>
            <person name="Bhatia S."/>
        </authorList>
    </citation>
    <scope>NUCLEOTIDE SEQUENCE [LARGE SCALE GENOMIC DNA]</scope>
    <source>
        <strain evidence="25">Urdbean</strain>
    </source>
</reference>
<comment type="catalytic activity">
    <reaction evidence="16">
        <text>L-threonyl-[protein] + ATP = O-phospho-L-threonyl-[protein] + ADP + H(+)</text>
        <dbReference type="Rhea" id="RHEA:46608"/>
        <dbReference type="Rhea" id="RHEA-COMP:11060"/>
        <dbReference type="Rhea" id="RHEA-COMP:11605"/>
        <dbReference type="ChEBI" id="CHEBI:15378"/>
        <dbReference type="ChEBI" id="CHEBI:30013"/>
        <dbReference type="ChEBI" id="CHEBI:30616"/>
        <dbReference type="ChEBI" id="CHEBI:61977"/>
        <dbReference type="ChEBI" id="CHEBI:456216"/>
        <dbReference type="EC" id="2.7.11.1"/>
    </reaction>
</comment>
<keyword evidence="3" id="KW-0723">Serine/threonine-protein kinase</keyword>
<feature type="binding site" evidence="19">
    <location>
        <position position="533"/>
    </location>
    <ligand>
        <name>ATP</name>
        <dbReference type="ChEBI" id="CHEBI:30616"/>
    </ligand>
</feature>
<evidence type="ECO:0000256" key="9">
    <source>
        <dbReference type="ARBA" id="ARBA00022777"/>
    </source>
</evidence>
<dbReference type="CDD" id="cd01098">
    <property type="entry name" value="PAN_AP_plant"/>
    <property type="match status" value="2"/>
</dbReference>
<evidence type="ECO:0000256" key="3">
    <source>
        <dbReference type="ARBA" id="ARBA00022527"/>
    </source>
</evidence>
<dbReference type="PROSITE" id="PS50927">
    <property type="entry name" value="BULB_LECTIN"/>
    <property type="match status" value="2"/>
</dbReference>
<dbReference type="InterPro" id="IPR036426">
    <property type="entry name" value="Bulb-type_lectin_dom_sf"/>
</dbReference>
<feature type="transmembrane region" description="Helical" evidence="20">
    <location>
        <begin position="574"/>
        <end position="594"/>
    </location>
</feature>
<gene>
    <name evidence="25" type="ORF">V8G54_020748</name>
</gene>
<dbReference type="EMBL" id="CP144695">
    <property type="protein sequence ID" value="WVZ07402.1"/>
    <property type="molecule type" value="Genomic_DNA"/>
</dbReference>
<evidence type="ECO:0000256" key="20">
    <source>
        <dbReference type="SAM" id="Phobius"/>
    </source>
</evidence>
<evidence type="ECO:0000259" key="23">
    <source>
        <dbReference type="PROSITE" id="PS50927"/>
    </source>
</evidence>
<evidence type="ECO:0000256" key="13">
    <source>
        <dbReference type="ARBA" id="ARBA00023157"/>
    </source>
</evidence>
<keyword evidence="7 21" id="KW-0732">Signal</keyword>
<evidence type="ECO:0000256" key="21">
    <source>
        <dbReference type="SAM" id="SignalP"/>
    </source>
</evidence>
<dbReference type="Pfam" id="PF00069">
    <property type="entry name" value="Pkinase"/>
    <property type="match status" value="1"/>
</dbReference>
<evidence type="ECO:0000313" key="26">
    <source>
        <dbReference type="Proteomes" id="UP001374535"/>
    </source>
</evidence>
<dbReference type="PROSITE" id="PS00107">
    <property type="entry name" value="PROTEIN_KINASE_ATP"/>
    <property type="match status" value="2"/>
</dbReference>
<dbReference type="PANTHER" id="PTHR47974">
    <property type="entry name" value="OS07G0415500 PROTEIN"/>
    <property type="match status" value="1"/>
</dbReference>
<dbReference type="Gene3D" id="2.90.10.10">
    <property type="entry name" value="Bulb-type lectin domain"/>
    <property type="match status" value="4"/>
</dbReference>
<dbReference type="Pfam" id="PF08276">
    <property type="entry name" value="PAN_2"/>
    <property type="match status" value="2"/>
</dbReference>
<dbReference type="InterPro" id="IPR017441">
    <property type="entry name" value="Protein_kinase_ATP_BS"/>
</dbReference>
<dbReference type="GO" id="GO:0016020">
    <property type="term" value="C:membrane"/>
    <property type="evidence" value="ECO:0007669"/>
    <property type="project" value="UniProtKB-SubCell"/>
</dbReference>
<evidence type="ECO:0000256" key="10">
    <source>
        <dbReference type="ARBA" id="ARBA00022840"/>
    </source>
</evidence>
<feature type="domain" description="Apple" evidence="24">
    <location>
        <begin position="330"/>
        <end position="411"/>
    </location>
</feature>
<keyword evidence="4 18" id="KW-0245">EGF-like domain</keyword>
<evidence type="ECO:0000256" key="19">
    <source>
        <dbReference type="PROSITE-ProRule" id="PRU10141"/>
    </source>
</evidence>
<sequence>MASSILLFLFLQFFSLPTSHSAFSSLTTDSSLSVEKPDDVILSKNGVFSAGFVAAGENAYSFAVYFTQNRSHNHPTIVWMANRENPVNGKRSKLSLSRTGNLVLDDAAQRTVWSSNTASLASPLLHLRDDGNLVLRDLQGTVLWQSFDFPTDTLLPGQPLTRRTQLVSARSDTNQSSGFYKLFFDDDNVLRLLFDGPDVSSIYWPYPWLLSWDAGRSTYNSSRLAVLDSLGRFISTDSFTFITSDYGAMKQRRLKLDSDGNLRVYTLHDEWFVSWQARGDPCNIHGICGPNSACSNDHEHGRKCSCLPGHRIKNHSDWSYGCEPVFVLSCNRSESTFLELLGVEIYGYDANFSEGNSYSYCENLCLEDCNCKGFQYSYNDAKNYYNCYIKMQLLNGRRSPSFRGTVYVKVPKNHSLFREESFRSNEHVCVVQIPRVYDKYHVKKIVRFFLWVAIVIGAIESVCVLVVWVFIVKTRRKSHADEHDYHPLTDRFRKYSYSELKKATKGFSEEIGRGAGGVVYKGILSDERHAAIKRLNEAEQGEGEFLAEVSIIGRLNHMNLIQMWGYCVEGKHRLLVSIMGFSISLFFLLLALSFQSSSSLSSLNKGSSLSVEKQAQRFILSPNQMFCAGFFQVGENAFSFAIWFNDPHTHNPTNVVWMANRDQPVNGKLSKLYLLNSGNIILVDAGQITTWSSNTASDAPVKLHLQDDGNLVLDEPQGTILWQSFDFPTDTLLPGQPLTRFTQLVSSRSFTNHSSGFYNLLFDDNNILSLIYDGPDVSSTYWPPPWLLSWQAGRFNYNSSRVAVFTSLGSFISSDNYAFSTYDHGTVMPRRLTLDSDGNVRMYSRNEALKKWYVSWQFIFDTCGIHGICGANSTCSFDPERGRRCSCLPGYRVKNPSDWSYGCEPLFDVTCNGNESTFLQIQGMELYGYDRNFSQNSTYMNCLNLCLQDCNCKGFQYRYDEGQGFSCYTKLQLRNGRQSPGYNGTISLRLPKGNNFSKEEPMGAEDHVCLVQLQKGYVTKPENRYVRFFLWFATAVGALELICLSMVWGFLMRTRQKSSADQQGYHVAAVGVRKYSYSELKKATKGFSEEIGRGAGGVVYKGILSDERHAAIKKLNEAKQGEGEFLAEKRSDTYSSWLEQIIDPAIETNYNKFKMDLLVRVALACVEESKDLRPTMSQVVEMLQSHESNLKS</sequence>
<dbReference type="AlphaFoldDB" id="A0AAQ3NEH9"/>
<evidence type="ECO:0000256" key="12">
    <source>
        <dbReference type="ARBA" id="ARBA00023136"/>
    </source>
</evidence>
<evidence type="ECO:0000259" key="22">
    <source>
        <dbReference type="PROSITE" id="PS50026"/>
    </source>
</evidence>
<dbReference type="InterPro" id="IPR000719">
    <property type="entry name" value="Prot_kinase_dom"/>
</dbReference>
<keyword evidence="11 20" id="KW-1133">Transmembrane helix</keyword>